<comment type="similarity">
    <text evidence="1">Belongs to the HSBP1 family.</text>
</comment>
<keyword evidence="4" id="KW-1185">Reference proteome</keyword>
<feature type="compositionally biased region" description="Low complexity" evidence="2">
    <location>
        <begin position="43"/>
        <end position="57"/>
    </location>
</feature>
<dbReference type="Proteomes" id="UP000824998">
    <property type="component" value="Unassembled WGS sequence"/>
</dbReference>
<dbReference type="PANTHER" id="PTHR19424:SF0">
    <property type="entry name" value="HEAT SHOCK FACTOR BINDING PROTEIN 1"/>
    <property type="match status" value="1"/>
</dbReference>
<dbReference type="PANTHER" id="PTHR19424">
    <property type="entry name" value="HEAT SHOCK FACTOR BINDING PROTEIN 1"/>
    <property type="match status" value="1"/>
</dbReference>
<dbReference type="GO" id="GO:0005634">
    <property type="term" value="C:nucleus"/>
    <property type="evidence" value="ECO:0007669"/>
    <property type="project" value="TreeGrafter"/>
</dbReference>
<dbReference type="OrthoDB" id="4159489at2759"/>
<dbReference type="GO" id="GO:0070370">
    <property type="term" value="P:cellular heat acclimation"/>
    <property type="evidence" value="ECO:0007669"/>
    <property type="project" value="TreeGrafter"/>
</dbReference>
<feature type="compositionally biased region" description="Polar residues" evidence="2">
    <location>
        <begin position="27"/>
        <end position="42"/>
    </location>
</feature>
<reference evidence="3" key="1">
    <citation type="journal article" date="2021" name="IMA Fungus">
        <title>Genomic characterization of three marine fungi, including Emericellopsis atlantica sp. nov. with signatures of a generalist lifestyle and marine biomass degradation.</title>
        <authorList>
            <person name="Hagestad O.C."/>
            <person name="Hou L."/>
            <person name="Andersen J.H."/>
            <person name="Hansen E.H."/>
            <person name="Altermark B."/>
            <person name="Li C."/>
            <person name="Kuhnert E."/>
            <person name="Cox R.J."/>
            <person name="Crous P.W."/>
            <person name="Spatafora J.W."/>
            <person name="Lail K."/>
            <person name="Amirebrahimi M."/>
            <person name="Lipzen A."/>
            <person name="Pangilinan J."/>
            <person name="Andreopoulos W."/>
            <person name="Hayes R.D."/>
            <person name="Ng V."/>
            <person name="Grigoriev I.V."/>
            <person name="Jackson S.A."/>
            <person name="Sutton T.D.S."/>
            <person name="Dobson A.D.W."/>
            <person name="Rama T."/>
        </authorList>
    </citation>
    <scope>NUCLEOTIDE SEQUENCE</scope>
    <source>
        <strain evidence="3">TRa018bII</strain>
    </source>
</reference>
<organism evidence="3 4">
    <name type="scientific">Amylocarpus encephaloides</name>
    <dbReference type="NCBI Taxonomy" id="45428"/>
    <lineage>
        <taxon>Eukaryota</taxon>
        <taxon>Fungi</taxon>
        <taxon>Dikarya</taxon>
        <taxon>Ascomycota</taxon>
        <taxon>Pezizomycotina</taxon>
        <taxon>Leotiomycetes</taxon>
        <taxon>Helotiales</taxon>
        <taxon>Helotiales incertae sedis</taxon>
        <taxon>Amylocarpus</taxon>
    </lineage>
</organism>
<dbReference type="GO" id="GO:0003714">
    <property type="term" value="F:transcription corepressor activity"/>
    <property type="evidence" value="ECO:0007669"/>
    <property type="project" value="InterPro"/>
</dbReference>
<evidence type="ECO:0000256" key="1">
    <source>
        <dbReference type="ARBA" id="ARBA00006349"/>
    </source>
</evidence>
<dbReference type="InterPro" id="IPR009643">
    <property type="entry name" value="HS1-bd"/>
</dbReference>
<feature type="compositionally biased region" description="Basic and acidic residues" evidence="2">
    <location>
        <begin position="104"/>
        <end position="114"/>
    </location>
</feature>
<protein>
    <submittedName>
        <fullName evidence="3">Heat shock factor binding protein 1-domain-containing protein</fullName>
    </submittedName>
</protein>
<evidence type="ECO:0000256" key="2">
    <source>
        <dbReference type="SAM" id="MobiDB-lite"/>
    </source>
</evidence>
<proteinExistence type="inferred from homology"/>
<dbReference type="GO" id="GO:0005829">
    <property type="term" value="C:cytosol"/>
    <property type="evidence" value="ECO:0007669"/>
    <property type="project" value="TreeGrafter"/>
</dbReference>
<name>A0A9P8C738_9HELO</name>
<sequence length="138" mass="14600">MPSCTAKWVSYKAKRTARQLSIKEHGGSSTMPTSPTGNDSQVSATSTTITDDASASAPGELSDLIDQLLNDLSNKFASVSSELFAKMDEMSRRIDSLEASIRAGMEDDVRREVEATNPSSSTETNPPADGNGTASPIN</sequence>
<dbReference type="EMBL" id="MU251420">
    <property type="protein sequence ID" value="KAG9235887.1"/>
    <property type="molecule type" value="Genomic_DNA"/>
</dbReference>
<evidence type="ECO:0000313" key="4">
    <source>
        <dbReference type="Proteomes" id="UP000824998"/>
    </source>
</evidence>
<feature type="compositionally biased region" description="Polar residues" evidence="2">
    <location>
        <begin position="116"/>
        <end position="125"/>
    </location>
</feature>
<keyword evidence="3" id="KW-0346">Stress response</keyword>
<dbReference type="Pfam" id="PF06825">
    <property type="entry name" value="HSBP1"/>
    <property type="match status" value="1"/>
</dbReference>
<dbReference type="AlphaFoldDB" id="A0A9P8C738"/>
<accession>A0A9P8C738</accession>
<dbReference type="Gene3D" id="1.20.5.430">
    <property type="match status" value="1"/>
</dbReference>
<comment type="caution">
    <text evidence="3">The sequence shown here is derived from an EMBL/GenBank/DDBJ whole genome shotgun (WGS) entry which is preliminary data.</text>
</comment>
<feature type="region of interest" description="Disordered" evidence="2">
    <location>
        <begin position="16"/>
        <end position="58"/>
    </location>
</feature>
<feature type="region of interest" description="Disordered" evidence="2">
    <location>
        <begin position="103"/>
        <end position="138"/>
    </location>
</feature>
<evidence type="ECO:0000313" key="3">
    <source>
        <dbReference type="EMBL" id="KAG9235887.1"/>
    </source>
</evidence>
<gene>
    <name evidence="3" type="ORF">BJ875DRAFT_457937</name>
</gene>